<dbReference type="OrthoDB" id="642536at2759"/>
<keyword evidence="3" id="KW-1185">Reference proteome</keyword>
<name>A0A9Q0J8Y8_9ROSI</name>
<protein>
    <recommendedName>
        <fullName evidence="1">KIB1-4 beta-propeller domain-containing protein</fullName>
    </recommendedName>
</protein>
<sequence length="176" mass="19917">MALTGHPYPAFAIQGPRKPPGANPMQYHAWGPKPKEHHYTWRSYCGWTTLDCNIEEPHAPSTTHPSGRCRLIEFTNGIWFKDKFYALSLQGSLVVVEDAGLDKDLQITALGKKRAVPSIPSRQFRECLVECNGEVLLIFLISVNPSFQVGVVEVYKLDTEELTWKRVNSIGDRMLF</sequence>
<comment type="caution">
    <text evidence="2">The sequence shown here is derived from an EMBL/GenBank/DDBJ whole genome shotgun (WGS) entry which is preliminary data.</text>
</comment>
<dbReference type="PANTHER" id="PTHR33127">
    <property type="entry name" value="TRANSMEMBRANE PROTEIN"/>
    <property type="match status" value="1"/>
</dbReference>
<proteinExistence type="predicted"/>
<feature type="domain" description="KIB1-4 beta-propeller" evidence="1">
    <location>
        <begin position="47"/>
        <end position="176"/>
    </location>
</feature>
<dbReference type="EMBL" id="JAKUCV010005127">
    <property type="protein sequence ID" value="KAJ4832457.1"/>
    <property type="molecule type" value="Genomic_DNA"/>
</dbReference>
<reference evidence="2" key="2">
    <citation type="journal article" date="2023" name="Plants (Basel)">
        <title>Annotation of the Turnera subulata (Passifloraceae) Draft Genome Reveals the S-Locus Evolved after the Divergence of Turneroideae from Passifloroideae in a Stepwise Manner.</title>
        <authorList>
            <person name="Henning P.M."/>
            <person name="Roalson E.H."/>
            <person name="Mir W."/>
            <person name="McCubbin A.G."/>
            <person name="Shore J.S."/>
        </authorList>
    </citation>
    <scope>NUCLEOTIDE SEQUENCE</scope>
    <source>
        <strain evidence="2">F60SS</strain>
    </source>
</reference>
<accession>A0A9Q0J8Y8</accession>
<dbReference type="Pfam" id="PF03478">
    <property type="entry name" value="Beta-prop_KIB1-4"/>
    <property type="match status" value="1"/>
</dbReference>
<evidence type="ECO:0000259" key="1">
    <source>
        <dbReference type="Pfam" id="PF03478"/>
    </source>
</evidence>
<reference evidence="2" key="1">
    <citation type="submission" date="2022-02" db="EMBL/GenBank/DDBJ databases">
        <authorList>
            <person name="Henning P.M."/>
            <person name="McCubbin A.G."/>
            <person name="Shore J.S."/>
        </authorList>
    </citation>
    <scope>NUCLEOTIDE SEQUENCE</scope>
    <source>
        <strain evidence="2">F60SS</strain>
        <tissue evidence="2">Leaves</tissue>
    </source>
</reference>
<dbReference type="InterPro" id="IPR005174">
    <property type="entry name" value="KIB1-4_b-propeller"/>
</dbReference>
<evidence type="ECO:0000313" key="2">
    <source>
        <dbReference type="EMBL" id="KAJ4832457.1"/>
    </source>
</evidence>
<dbReference type="Proteomes" id="UP001141552">
    <property type="component" value="Unassembled WGS sequence"/>
</dbReference>
<dbReference type="PANTHER" id="PTHR33127:SF69">
    <property type="entry name" value="OS09G0340800 PROTEIN"/>
    <property type="match status" value="1"/>
</dbReference>
<gene>
    <name evidence="2" type="ORF">Tsubulata_016003</name>
</gene>
<organism evidence="2 3">
    <name type="scientific">Turnera subulata</name>
    <dbReference type="NCBI Taxonomy" id="218843"/>
    <lineage>
        <taxon>Eukaryota</taxon>
        <taxon>Viridiplantae</taxon>
        <taxon>Streptophyta</taxon>
        <taxon>Embryophyta</taxon>
        <taxon>Tracheophyta</taxon>
        <taxon>Spermatophyta</taxon>
        <taxon>Magnoliopsida</taxon>
        <taxon>eudicotyledons</taxon>
        <taxon>Gunneridae</taxon>
        <taxon>Pentapetalae</taxon>
        <taxon>rosids</taxon>
        <taxon>fabids</taxon>
        <taxon>Malpighiales</taxon>
        <taxon>Passifloraceae</taxon>
        <taxon>Turnera</taxon>
    </lineage>
</organism>
<dbReference type="AlphaFoldDB" id="A0A9Q0J8Y8"/>
<evidence type="ECO:0000313" key="3">
    <source>
        <dbReference type="Proteomes" id="UP001141552"/>
    </source>
</evidence>